<protein>
    <submittedName>
        <fullName evidence="1">Uncharacterized protein</fullName>
    </submittedName>
</protein>
<evidence type="ECO:0000313" key="2">
    <source>
        <dbReference type="Proteomes" id="UP000287177"/>
    </source>
</evidence>
<dbReference type="Proteomes" id="UP000287177">
    <property type="component" value="Unassembled WGS sequence"/>
</dbReference>
<proteinExistence type="predicted"/>
<reference evidence="1 2" key="1">
    <citation type="submission" date="2013-06" db="EMBL/GenBank/DDBJ databases">
        <title>The draft sequence of the Mycobacterium elephantis genome.</title>
        <authorList>
            <person name="Pettersson F.B."/>
            <person name="Das S."/>
            <person name="Dasgupta S."/>
            <person name="Bhattacharya A."/>
            <person name="Kirsebom L.A."/>
        </authorList>
    </citation>
    <scope>NUCLEOTIDE SEQUENCE [LARGE SCALE GENOMIC DNA]</scope>
    <source>
        <strain evidence="1 2">DSM 44368</strain>
    </source>
</reference>
<organism evidence="1 2">
    <name type="scientific">Mycolicibacterium elephantis DSM 44368</name>
    <dbReference type="NCBI Taxonomy" id="1335622"/>
    <lineage>
        <taxon>Bacteria</taxon>
        <taxon>Bacillati</taxon>
        <taxon>Actinomycetota</taxon>
        <taxon>Actinomycetes</taxon>
        <taxon>Mycobacteriales</taxon>
        <taxon>Mycobacteriaceae</taxon>
        <taxon>Mycolicibacterium</taxon>
    </lineage>
</organism>
<evidence type="ECO:0000313" key="1">
    <source>
        <dbReference type="EMBL" id="RWA20930.1"/>
    </source>
</evidence>
<accession>A0A439DVC4</accession>
<name>A0A439DVC4_9MYCO</name>
<dbReference type="AlphaFoldDB" id="A0A439DVC4"/>
<gene>
    <name evidence="1" type="ORF">MELE44368_02970</name>
</gene>
<dbReference type="InterPro" id="IPR046036">
    <property type="entry name" value="DUF5994"/>
</dbReference>
<dbReference type="EMBL" id="ATDN01000012">
    <property type="protein sequence ID" value="RWA20930.1"/>
    <property type="molecule type" value="Genomic_DNA"/>
</dbReference>
<sequence>MNGLTGTRRLARPVRVVLARKLGGTDIDGAWWPHTGSTAGELPQLIEVLHPSLGEIVDICVNWSATDGELDLNSILTRARPNAAAAHRRHRLMMIVGRNAQARLLVVPHMTTPALGNLVMRCASGRPLVGSELDSQWCGAAEGVVRDAGTQCASWIGSVA</sequence>
<dbReference type="RefSeq" id="WP_128108373.1">
    <property type="nucleotide sequence ID" value="NZ_ATDN01000012.1"/>
</dbReference>
<comment type="caution">
    <text evidence="1">The sequence shown here is derived from an EMBL/GenBank/DDBJ whole genome shotgun (WGS) entry which is preliminary data.</text>
</comment>
<dbReference type="Pfam" id="PF19457">
    <property type="entry name" value="DUF5994"/>
    <property type="match status" value="1"/>
</dbReference>
<keyword evidence="2" id="KW-1185">Reference proteome</keyword>